<evidence type="ECO:0000313" key="3">
    <source>
        <dbReference type="EMBL" id="QTH19557.1"/>
    </source>
</evidence>
<dbReference type="AlphaFoldDB" id="A0A975HBW5"/>
<feature type="domain" description="Glycosyl transferase family 1" evidence="2">
    <location>
        <begin position="214"/>
        <end position="351"/>
    </location>
</feature>
<dbReference type="InterPro" id="IPR001296">
    <property type="entry name" value="Glyco_trans_1"/>
</dbReference>
<dbReference type="Gene3D" id="3.40.50.2000">
    <property type="entry name" value="Glycogen Phosphorylase B"/>
    <property type="match status" value="1"/>
</dbReference>
<dbReference type="GO" id="GO:0009103">
    <property type="term" value="P:lipopolysaccharide biosynthetic process"/>
    <property type="evidence" value="ECO:0007669"/>
    <property type="project" value="TreeGrafter"/>
</dbReference>
<dbReference type="CDD" id="cd03809">
    <property type="entry name" value="GT4_MtfB-like"/>
    <property type="match status" value="1"/>
</dbReference>
<dbReference type="PANTHER" id="PTHR46401:SF2">
    <property type="entry name" value="GLYCOSYLTRANSFERASE WBBK-RELATED"/>
    <property type="match status" value="1"/>
</dbReference>
<dbReference type="EMBL" id="CP059319">
    <property type="protein sequence ID" value="QTH19557.1"/>
    <property type="molecule type" value="Genomic_DNA"/>
</dbReference>
<evidence type="ECO:0000256" key="1">
    <source>
        <dbReference type="ARBA" id="ARBA00022679"/>
    </source>
</evidence>
<protein>
    <submittedName>
        <fullName evidence="3">Glycosyltransferase family 4 protein</fullName>
    </submittedName>
</protein>
<reference evidence="3" key="2">
    <citation type="submission" date="2021-04" db="EMBL/GenBank/DDBJ databases">
        <title>Isolation and genomic analysis of the ibuprofen-degrading bacterium Sphingomonas strain MPO218.</title>
        <authorList>
            <person name="Aulestia M."/>
            <person name="Flores A."/>
            <person name="Mangas E.L."/>
            <person name="Perez-Pulido A.J."/>
            <person name="Santero E."/>
            <person name="Camacho E.M."/>
        </authorList>
    </citation>
    <scope>NUCLEOTIDE SEQUENCE</scope>
    <source>
        <strain evidence="3">MPO218</strain>
    </source>
</reference>
<evidence type="ECO:0000313" key="4">
    <source>
        <dbReference type="Proteomes" id="UP000664914"/>
    </source>
</evidence>
<dbReference type="RefSeq" id="WP_208631562.1">
    <property type="nucleotide sequence ID" value="NZ_CP059319.1"/>
</dbReference>
<dbReference type="PANTHER" id="PTHR46401">
    <property type="entry name" value="GLYCOSYLTRANSFERASE WBBK-RELATED"/>
    <property type="match status" value="1"/>
</dbReference>
<dbReference type="SUPFAM" id="SSF53756">
    <property type="entry name" value="UDP-Glycosyltransferase/glycogen phosphorylase"/>
    <property type="match status" value="1"/>
</dbReference>
<accession>A0A975HBW5</accession>
<reference evidence="3" key="1">
    <citation type="submission" date="2020-07" db="EMBL/GenBank/DDBJ databases">
        <authorList>
            <person name="Camacho E."/>
        </authorList>
    </citation>
    <scope>NUCLEOTIDE SEQUENCE</scope>
    <source>
        <strain evidence="3">MPO218</strain>
    </source>
</reference>
<evidence type="ECO:0000259" key="2">
    <source>
        <dbReference type="Pfam" id="PF00534"/>
    </source>
</evidence>
<dbReference type="Pfam" id="PF00534">
    <property type="entry name" value="Glycos_transf_1"/>
    <property type="match status" value="1"/>
</dbReference>
<dbReference type="GO" id="GO:0016757">
    <property type="term" value="F:glycosyltransferase activity"/>
    <property type="evidence" value="ECO:0007669"/>
    <property type="project" value="InterPro"/>
</dbReference>
<keyword evidence="1" id="KW-0808">Transferase</keyword>
<sequence>MPAQTQNVPVAIDARMLGRPGTGVATYAAALETALVLSTRAPLRIADPSCGRPMDRSPAPARWLRWADALVDRPRRLAKRDGGLAGRDVFRLAQVHFDRHGTLLRLRAPGAPGLVHWTYPLPVRIEGWTNIYTVHDAIPIVHPTLSQIDGVRHRRLLDAIARDADHMLTVSEAARLDIVAALGCAPGAISACPPGLDIAATPHPLPDGLAPGGFLLAVGSVEPRKNLLRLAEAHARSGLALPLVIAGPDGWRSDTIAPRLAACPGIVRLPYVDRPTLVALIAAARALVFPTITEGFGLPIVEAMQLGTPVLTSRGGATEEVAGGAALLADPLSVDEIAAGIARLGDEEELARLRAAGLARGRAFTAAAFAERIDAVHRRLLERHGQTPGN</sequence>
<proteinExistence type="predicted"/>
<name>A0A975HBW5_9SPHN</name>
<organism evidence="3 4">
    <name type="scientific">Rhizorhabdus wittichii</name>
    <dbReference type="NCBI Taxonomy" id="160791"/>
    <lineage>
        <taxon>Bacteria</taxon>
        <taxon>Pseudomonadati</taxon>
        <taxon>Pseudomonadota</taxon>
        <taxon>Alphaproteobacteria</taxon>
        <taxon>Sphingomonadales</taxon>
        <taxon>Sphingomonadaceae</taxon>
        <taxon>Rhizorhabdus</taxon>
    </lineage>
</organism>
<dbReference type="Proteomes" id="UP000664914">
    <property type="component" value="Chromosome"/>
</dbReference>
<gene>
    <name evidence="3" type="ORF">HRJ34_14325</name>
</gene>